<keyword evidence="2" id="KW-1185">Reference proteome</keyword>
<accession>A0ACC0AR83</accession>
<reference evidence="2" key="1">
    <citation type="journal article" date="2023" name="Nat. Plants">
        <title>Single-cell RNA sequencing provides a high-resolution roadmap for understanding the multicellular compartmentation of specialized metabolism.</title>
        <authorList>
            <person name="Sun S."/>
            <person name="Shen X."/>
            <person name="Li Y."/>
            <person name="Li Y."/>
            <person name="Wang S."/>
            <person name="Li R."/>
            <person name="Zhang H."/>
            <person name="Shen G."/>
            <person name="Guo B."/>
            <person name="Wei J."/>
            <person name="Xu J."/>
            <person name="St-Pierre B."/>
            <person name="Chen S."/>
            <person name="Sun C."/>
        </authorList>
    </citation>
    <scope>NUCLEOTIDE SEQUENCE [LARGE SCALE GENOMIC DNA]</scope>
</reference>
<evidence type="ECO:0000313" key="1">
    <source>
        <dbReference type="EMBL" id="KAI5663384.1"/>
    </source>
</evidence>
<evidence type="ECO:0000313" key="2">
    <source>
        <dbReference type="Proteomes" id="UP001060085"/>
    </source>
</evidence>
<name>A0ACC0AR83_CATRO</name>
<dbReference type="Proteomes" id="UP001060085">
    <property type="component" value="Linkage Group LG05"/>
</dbReference>
<sequence length="150" mass="17367">MVKSPIWLDGHENNVYTLKLNETSCSCGKCCLSFHDSLWNQLLTIDAKLEQSCFDLKCWHDDIISLVVDLFSSWTPMWNMIPNFLDSFDGKLLVNKVEEYLCSLIEDFLDKSIRRVVEPYSYMIPSFETFVIALQGISFRKPFLECEGSS</sequence>
<protein>
    <submittedName>
        <fullName evidence="1">Uncharacterized protein</fullName>
    </submittedName>
</protein>
<dbReference type="EMBL" id="CM044705">
    <property type="protein sequence ID" value="KAI5663384.1"/>
    <property type="molecule type" value="Genomic_DNA"/>
</dbReference>
<gene>
    <name evidence="1" type="ORF">M9H77_22707</name>
</gene>
<comment type="caution">
    <text evidence="1">The sequence shown here is derived from an EMBL/GenBank/DDBJ whole genome shotgun (WGS) entry which is preliminary data.</text>
</comment>
<proteinExistence type="predicted"/>
<organism evidence="1 2">
    <name type="scientific">Catharanthus roseus</name>
    <name type="common">Madagascar periwinkle</name>
    <name type="synonym">Vinca rosea</name>
    <dbReference type="NCBI Taxonomy" id="4058"/>
    <lineage>
        <taxon>Eukaryota</taxon>
        <taxon>Viridiplantae</taxon>
        <taxon>Streptophyta</taxon>
        <taxon>Embryophyta</taxon>
        <taxon>Tracheophyta</taxon>
        <taxon>Spermatophyta</taxon>
        <taxon>Magnoliopsida</taxon>
        <taxon>eudicotyledons</taxon>
        <taxon>Gunneridae</taxon>
        <taxon>Pentapetalae</taxon>
        <taxon>asterids</taxon>
        <taxon>lamiids</taxon>
        <taxon>Gentianales</taxon>
        <taxon>Apocynaceae</taxon>
        <taxon>Rauvolfioideae</taxon>
        <taxon>Vinceae</taxon>
        <taxon>Catharanthinae</taxon>
        <taxon>Catharanthus</taxon>
    </lineage>
</organism>